<evidence type="ECO:0000259" key="2">
    <source>
        <dbReference type="Pfam" id="PF13699"/>
    </source>
</evidence>
<feature type="region of interest" description="Disordered" evidence="1">
    <location>
        <begin position="1"/>
        <end position="77"/>
    </location>
</feature>
<feature type="compositionally biased region" description="Polar residues" evidence="1">
    <location>
        <begin position="65"/>
        <end position="77"/>
    </location>
</feature>
<dbReference type="EMBL" id="VATY01000001">
    <property type="protein sequence ID" value="TMM58007.1"/>
    <property type="molecule type" value="Genomic_DNA"/>
</dbReference>
<proteinExistence type="predicted"/>
<name>A0A5S3PXK6_9FLAO</name>
<gene>
    <name evidence="3" type="ORF">FEE95_00850</name>
</gene>
<feature type="compositionally biased region" description="Basic residues" evidence="1">
    <location>
        <begin position="1"/>
        <end position="14"/>
    </location>
</feature>
<dbReference type="OrthoDB" id="4317910at2"/>
<evidence type="ECO:0000256" key="1">
    <source>
        <dbReference type="SAM" id="MobiDB-lite"/>
    </source>
</evidence>
<keyword evidence="4" id="KW-1185">Reference proteome</keyword>
<dbReference type="AlphaFoldDB" id="A0A5S3PXK6"/>
<feature type="compositionally biased region" description="Low complexity" evidence="1">
    <location>
        <begin position="52"/>
        <end position="64"/>
    </location>
</feature>
<feature type="domain" description="eCIS core" evidence="2">
    <location>
        <begin position="75"/>
        <end position="152"/>
    </location>
</feature>
<reference evidence="3 4" key="1">
    <citation type="submission" date="2019-05" db="EMBL/GenBank/DDBJ databases">
        <authorList>
            <person name="Zhang J.-Y."/>
            <person name="Feg X."/>
            <person name="Du Z.-J."/>
        </authorList>
    </citation>
    <scope>NUCLEOTIDE SEQUENCE [LARGE SCALE GENOMIC DNA]</scope>
    <source>
        <strain evidence="3 4">RZ26</strain>
    </source>
</reference>
<organism evidence="3 4">
    <name type="scientific">Maribacter algarum</name>
    <name type="common">ex Zhang et al. 2020</name>
    <dbReference type="NCBI Taxonomy" id="2578118"/>
    <lineage>
        <taxon>Bacteria</taxon>
        <taxon>Pseudomonadati</taxon>
        <taxon>Bacteroidota</taxon>
        <taxon>Flavobacteriia</taxon>
        <taxon>Flavobacteriales</taxon>
        <taxon>Flavobacteriaceae</taxon>
        <taxon>Maribacter</taxon>
    </lineage>
</organism>
<protein>
    <submittedName>
        <fullName evidence="3">DUF4157 domain-containing protein</fullName>
    </submittedName>
</protein>
<feature type="compositionally biased region" description="Basic and acidic residues" evidence="1">
    <location>
        <begin position="32"/>
        <end position="48"/>
    </location>
</feature>
<dbReference type="RefSeq" id="WP_138655939.1">
    <property type="nucleotide sequence ID" value="NZ_VATY01000001.1"/>
</dbReference>
<comment type="caution">
    <text evidence="3">The sequence shown here is derived from an EMBL/GenBank/DDBJ whole genome shotgun (WGS) entry which is preliminary data.</text>
</comment>
<accession>A0A5S3PXK6</accession>
<dbReference type="Proteomes" id="UP000310314">
    <property type="component" value="Unassembled WGS sequence"/>
</dbReference>
<sequence length="380" mass="42505">MKNKSSRRRRRVKKQQPAQKKQQNENFFEAQIQRKCEKCEDQEKEVQKKSKGQSSGKSKPFFSSYMKNINTKGTPLSQDNRTFFEGRMNDNFGDVKLHADREAANAAKEVGAKAFTWQNHVVVNKDYFKEGSLESKQLLAHELKHVQQQKNGRHQIQMMPEDQSAEPTKEKGVEQITANDAMSMEKEAEMEEEKILAPESLPDFQTFGTPFNKTALANSVTFEGKTEGTFDGGVGSTRNLRRTAAEGCTGCTENDCFRYTGQLQINYSVSTHVTLPDVPQGLTDCQHERVRNAIDNVLAPHEQDHVAAFNQYNGSVQLAINYTGCSAGITDHVQQLHDANASTRRAMAQAASDALDPFHISVDLDCEEEVVPTPAPTEGE</sequence>
<evidence type="ECO:0000313" key="4">
    <source>
        <dbReference type="Proteomes" id="UP000310314"/>
    </source>
</evidence>
<dbReference type="Pfam" id="PF13699">
    <property type="entry name" value="eCIS_core"/>
    <property type="match status" value="1"/>
</dbReference>
<dbReference type="InterPro" id="IPR025295">
    <property type="entry name" value="eCIS_core_dom"/>
</dbReference>
<evidence type="ECO:0000313" key="3">
    <source>
        <dbReference type="EMBL" id="TMM58007.1"/>
    </source>
</evidence>